<comment type="similarity">
    <text evidence="2 3">Belongs to the small heat shock protein (HSP20) family.</text>
</comment>
<comment type="caution">
    <text evidence="6">The sequence shown here is derived from an EMBL/GenBank/DDBJ whole genome shotgun (WGS) entry which is preliminary data.</text>
</comment>
<dbReference type="OrthoDB" id="1431247at2759"/>
<dbReference type="Pfam" id="PF00011">
    <property type="entry name" value="HSP20"/>
    <property type="match status" value="1"/>
</dbReference>
<evidence type="ECO:0000313" key="7">
    <source>
        <dbReference type="Proteomes" id="UP000028837"/>
    </source>
</evidence>
<protein>
    <submittedName>
        <fullName evidence="6">Heat shock protein HSP21</fullName>
    </submittedName>
</protein>
<dbReference type="InterPro" id="IPR002068">
    <property type="entry name" value="A-crystallin/Hsp20_dom"/>
</dbReference>
<evidence type="ECO:0000259" key="5">
    <source>
        <dbReference type="PROSITE" id="PS01031"/>
    </source>
</evidence>
<name>A0A086KIB9_TOXGO</name>
<evidence type="ECO:0000256" key="2">
    <source>
        <dbReference type="PROSITE-ProRule" id="PRU00285"/>
    </source>
</evidence>
<sequence length="195" mass="21293">MASPTSASSKAPGTESEACGHRHPGHVGATHTYNWDEFRQFLDSQGSLWHSAVLGAPASAAPNTIFELAPTAAEAGRAIAFRPRLDAYYDTAAHKIVMLFDLPGFEKKDISVEVTDHAIIISGTRDRLNDKVLYGEKSRELIKERAFGHFCRKFQLPTNAVEDAVTAAMTGGVLEITVETREEEASHTKKKIQIA</sequence>
<dbReference type="InterPro" id="IPR008978">
    <property type="entry name" value="HSP20-like_chaperone"/>
</dbReference>
<organism evidence="6 7">
    <name type="scientific">Toxoplasma gondii GAB2-2007-GAL-DOM2</name>
    <dbReference type="NCBI Taxonomy" id="1130820"/>
    <lineage>
        <taxon>Eukaryota</taxon>
        <taxon>Sar</taxon>
        <taxon>Alveolata</taxon>
        <taxon>Apicomplexa</taxon>
        <taxon>Conoidasida</taxon>
        <taxon>Coccidia</taxon>
        <taxon>Eucoccidiorida</taxon>
        <taxon>Eimeriorina</taxon>
        <taxon>Sarcocystidae</taxon>
        <taxon>Toxoplasma</taxon>
    </lineage>
</organism>
<feature type="domain" description="SHSP" evidence="5">
    <location>
        <begin position="76"/>
        <end position="195"/>
    </location>
</feature>
<feature type="region of interest" description="Disordered" evidence="4">
    <location>
        <begin position="1"/>
        <end position="25"/>
    </location>
</feature>
<dbReference type="PANTHER" id="PTHR11527">
    <property type="entry name" value="HEAT-SHOCK PROTEIN 20 FAMILY MEMBER"/>
    <property type="match status" value="1"/>
</dbReference>
<dbReference type="SUPFAM" id="SSF49764">
    <property type="entry name" value="HSP20-like chaperones"/>
    <property type="match status" value="1"/>
</dbReference>
<dbReference type="EMBL" id="AHZU02000453">
    <property type="protein sequence ID" value="KFG44137.1"/>
    <property type="molecule type" value="Genomic_DNA"/>
</dbReference>
<gene>
    <name evidence="6" type="ORF">TGDOM2_312600</name>
</gene>
<feature type="compositionally biased region" description="Polar residues" evidence="4">
    <location>
        <begin position="1"/>
        <end position="11"/>
    </location>
</feature>
<dbReference type="AlphaFoldDB" id="A0A086KIB9"/>
<reference evidence="6 7" key="1">
    <citation type="submission" date="2014-02" db="EMBL/GenBank/DDBJ databases">
        <authorList>
            <person name="Sibley D."/>
            <person name="Venepally P."/>
            <person name="Karamycheva S."/>
            <person name="Hadjithomas M."/>
            <person name="Khan A."/>
            <person name="Brunk B."/>
            <person name="Roos D."/>
            <person name="Caler E."/>
            <person name="Lorenzi H."/>
        </authorList>
    </citation>
    <scope>NUCLEOTIDE SEQUENCE [LARGE SCALE GENOMIC DNA]</scope>
    <source>
        <strain evidence="6 7">GAB2-2007-GAL-DOM2</strain>
    </source>
</reference>
<dbReference type="Gene3D" id="2.60.40.790">
    <property type="match status" value="1"/>
</dbReference>
<evidence type="ECO:0000256" key="3">
    <source>
        <dbReference type="RuleBase" id="RU003616"/>
    </source>
</evidence>
<dbReference type="CDD" id="cd06464">
    <property type="entry name" value="ACD_sHsps-like"/>
    <property type="match status" value="1"/>
</dbReference>
<evidence type="ECO:0000256" key="1">
    <source>
        <dbReference type="ARBA" id="ARBA00023016"/>
    </source>
</evidence>
<dbReference type="Proteomes" id="UP000028837">
    <property type="component" value="Unassembled WGS sequence"/>
</dbReference>
<accession>A0A086KIB9</accession>
<dbReference type="VEuPathDB" id="ToxoDB:TGDOM2_312600"/>
<evidence type="ECO:0000256" key="4">
    <source>
        <dbReference type="SAM" id="MobiDB-lite"/>
    </source>
</evidence>
<keyword evidence="1 6" id="KW-0346">Stress response</keyword>
<evidence type="ECO:0000313" key="6">
    <source>
        <dbReference type="EMBL" id="KFG44137.1"/>
    </source>
</evidence>
<proteinExistence type="inferred from homology"/>
<dbReference type="InterPro" id="IPR031107">
    <property type="entry name" value="Small_HSP"/>
</dbReference>
<dbReference type="PROSITE" id="PS01031">
    <property type="entry name" value="SHSP"/>
    <property type="match status" value="1"/>
</dbReference>